<dbReference type="Gene3D" id="2.60.40.10">
    <property type="entry name" value="Immunoglobulins"/>
    <property type="match status" value="2"/>
</dbReference>
<evidence type="ECO:0000256" key="5">
    <source>
        <dbReference type="ARBA" id="ARBA00022764"/>
    </source>
</evidence>
<organism evidence="12 13">
    <name type="scientific">Proteus penneri</name>
    <dbReference type="NCBI Taxonomy" id="102862"/>
    <lineage>
        <taxon>Bacteria</taxon>
        <taxon>Pseudomonadati</taxon>
        <taxon>Pseudomonadota</taxon>
        <taxon>Gammaproteobacteria</taxon>
        <taxon>Enterobacterales</taxon>
        <taxon>Morganellaceae</taxon>
        <taxon>Proteus</taxon>
    </lineage>
</organism>
<comment type="subcellular location">
    <subcellularLocation>
        <location evidence="1 8">Periplasm</location>
    </subcellularLocation>
</comment>
<keyword evidence="6 8" id="KW-0143">Chaperone</keyword>
<dbReference type="InterPro" id="IPR016147">
    <property type="entry name" value="Pili_assmbl_chaperone_N"/>
</dbReference>
<dbReference type="InterPro" id="IPR013783">
    <property type="entry name" value="Ig-like_fold"/>
</dbReference>
<keyword evidence="5" id="KW-0574">Periplasm</keyword>
<dbReference type="InterPro" id="IPR050643">
    <property type="entry name" value="Periplasmic_pilus_chap"/>
</dbReference>
<dbReference type="InterPro" id="IPR036316">
    <property type="entry name" value="Pili_assmbl_chap_C_dom_sf"/>
</dbReference>
<dbReference type="AlphaFoldDB" id="A0A0G4QI96"/>
<dbReference type="RefSeq" id="WP_072065132.1">
    <property type="nucleotide sequence ID" value="NZ_CVRY01000008.1"/>
</dbReference>
<name>A0A0G4QI96_9GAMM</name>
<keyword evidence="3" id="KW-1029">Fimbrium biogenesis</keyword>
<dbReference type="PANTHER" id="PTHR30251:SF9">
    <property type="entry name" value="CHAPERONE PROTEIN CAF1M"/>
    <property type="match status" value="1"/>
</dbReference>
<dbReference type="InterPro" id="IPR008962">
    <property type="entry name" value="PapD-like_sf"/>
</dbReference>
<dbReference type="GO" id="GO:0030288">
    <property type="term" value="C:outer membrane-bounded periplasmic space"/>
    <property type="evidence" value="ECO:0007669"/>
    <property type="project" value="InterPro"/>
</dbReference>
<feature type="domain" description="Pili assembly chaperone C-terminal" evidence="11">
    <location>
        <begin position="158"/>
        <end position="215"/>
    </location>
</feature>
<dbReference type="GO" id="GO:0071555">
    <property type="term" value="P:cell wall organization"/>
    <property type="evidence" value="ECO:0007669"/>
    <property type="project" value="InterPro"/>
</dbReference>
<evidence type="ECO:0000256" key="1">
    <source>
        <dbReference type="ARBA" id="ARBA00004418"/>
    </source>
</evidence>
<dbReference type="EMBL" id="CVRY01000008">
    <property type="protein sequence ID" value="CRL65361.1"/>
    <property type="molecule type" value="Genomic_DNA"/>
</dbReference>
<evidence type="ECO:0000256" key="7">
    <source>
        <dbReference type="ARBA" id="ARBA00023319"/>
    </source>
</evidence>
<evidence type="ECO:0000313" key="13">
    <source>
        <dbReference type="Proteomes" id="UP000183920"/>
    </source>
</evidence>
<proteinExistence type="inferred from homology"/>
<evidence type="ECO:0000256" key="4">
    <source>
        <dbReference type="ARBA" id="ARBA00022729"/>
    </source>
</evidence>
<feature type="domain" description="Pili assembly chaperone N-terminal" evidence="10">
    <location>
        <begin position="21"/>
        <end position="135"/>
    </location>
</feature>
<protein>
    <submittedName>
        <fullName evidence="12">Chaperone protein FocC</fullName>
    </submittedName>
</protein>
<dbReference type="InterPro" id="IPR018046">
    <property type="entry name" value="Pili_assmbl_chaperone_CS"/>
</dbReference>
<dbReference type="Proteomes" id="UP000183920">
    <property type="component" value="Unassembled WGS sequence"/>
</dbReference>
<keyword evidence="7" id="KW-0393">Immunoglobulin domain</keyword>
<keyword evidence="4 9" id="KW-0732">Signal</keyword>
<reference evidence="13" key="1">
    <citation type="submission" date="2015-06" db="EMBL/GenBank/DDBJ databases">
        <authorList>
            <person name="Urmite Genomes"/>
        </authorList>
    </citation>
    <scope>NUCLEOTIDE SEQUENCE [LARGE SCALE GENOMIC DNA]</scope>
    <source>
        <strain evidence="13">CSUR P1867</strain>
    </source>
</reference>
<evidence type="ECO:0000256" key="9">
    <source>
        <dbReference type="SAM" id="SignalP"/>
    </source>
</evidence>
<dbReference type="SUPFAM" id="SSF49354">
    <property type="entry name" value="PapD-like"/>
    <property type="match status" value="1"/>
</dbReference>
<dbReference type="SUPFAM" id="SSF49584">
    <property type="entry name" value="Periplasmic chaperone C-domain"/>
    <property type="match status" value="1"/>
</dbReference>
<accession>A0A0G4QI96</accession>
<dbReference type="Pfam" id="PF02753">
    <property type="entry name" value="PapD_C"/>
    <property type="match status" value="1"/>
</dbReference>
<dbReference type="PROSITE" id="PS00635">
    <property type="entry name" value="PILI_CHAPERONE"/>
    <property type="match status" value="1"/>
</dbReference>
<dbReference type="FunFam" id="2.60.40.10:FF:000458">
    <property type="entry name" value="Molecular chaperone FimC"/>
    <property type="match status" value="1"/>
</dbReference>
<comment type="similarity">
    <text evidence="2 8">Belongs to the periplasmic pilus chaperone family.</text>
</comment>
<evidence type="ECO:0000256" key="8">
    <source>
        <dbReference type="RuleBase" id="RU003918"/>
    </source>
</evidence>
<feature type="chain" id="PRO_5005196386" evidence="9">
    <location>
        <begin position="21"/>
        <end position="222"/>
    </location>
</feature>
<evidence type="ECO:0000313" key="12">
    <source>
        <dbReference type="EMBL" id="CRL65361.1"/>
    </source>
</evidence>
<evidence type="ECO:0000256" key="2">
    <source>
        <dbReference type="ARBA" id="ARBA00007399"/>
    </source>
</evidence>
<feature type="signal peptide" evidence="9">
    <location>
        <begin position="1"/>
        <end position="20"/>
    </location>
</feature>
<dbReference type="InterPro" id="IPR016148">
    <property type="entry name" value="Pili_assmbl_chaperone_C"/>
</dbReference>
<evidence type="ECO:0000256" key="3">
    <source>
        <dbReference type="ARBA" id="ARBA00022558"/>
    </source>
</evidence>
<evidence type="ECO:0000259" key="10">
    <source>
        <dbReference type="Pfam" id="PF00345"/>
    </source>
</evidence>
<dbReference type="PANTHER" id="PTHR30251">
    <property type="entry name" value="PILUS ASSEMBLY CHAPERONE"/>
    <property type="match status" value="1"/>
</dbReference>
<gene>
    <name evidence="12" type="primary">focC_5</name>
    <name evidence="12" type="ORF">BN1804_03468</name>
</gene>
<dbReference type="InterPro" id="IPR001829">
    <property type="entry name" value="Pili_assmbl_chaperone_bac"/>
</dbReference>
<evidence type="ECO:0000256" key="6">
    <source>
        <dbReference type="ARBA" id="ARBA00023186"/>
    </source>
</evidence>
<evidence type="ECO:0000259" key="11">
    <source>
        <dbReference type="Pfam" id="PF02753"/>
    </source>
</evidence>
<dbReference type="PRINTS" id="PR00969">
    <property type="entry name" value="CHAPERONPILI"/>
</dbReference>
<sequence length="222" mass="25576" precursor="true">MKAIIYSFISLFIFFNTANAGVVIGGTRVIYDEGKKDVSISVENPDNIPYLIQSWIDDINEKKQSNFTITPPLFRLNGSNTNTLRIFLTENNLPSDRESLFWLNIKTIPATERTENSLQIAFKTQMKLIFRPKELKNVNFIEEQKKLEWSKVGNKINVKNPTPYFFNFQTIKFNNKAVDDVSYVAPYSIKSFDINSEELHGTINWEVINDYGAVTDLSEIKI</sequence>
<dbReference type="Pfam" id="PF00345">
    <property type="entry name" value="PapD_N"/>
    <property type="match status" value="1"/>
</dbReference>